<name>A0A0A9E918_ARUDO</name>
<evidence type="ECO:0000256" key="1">
    <source>
        <dbReference type="SAM" id="Phobius"/>
    </source>
</evidence>
<evidence type="ECO:0000313" key="2">
    <source>
        <dbReference type="EMBL" id="JAD94410.1"/>
    </source>
</evidence>
<keyword evidence="1" id="KW-1133">Transmembrane helix</keyword>
<organism evidence="2">
    <name type="scientific">Arundo donax</name>
    <name type="common">Giant reed</name>
    <name type="synonym">Donax arundinaceus</name>
    <dbReference type="NCBI Taxonomy" id="35708"/>
    <lineage>
        <taxon>Eukaryota</taxon>
        <taxon>Viridiplantae</taxon>
        <taxon>Streptophyta</taxon>
        <taxon>Embryophyta</taxon>
        <taxon>Tracheophyta</taxon>
        <taxon>Spermatophyta</taxon>
        <taxon>Magnoliopsida</taxon>
        <taxon>Liliopsida</taxon>
        <taxon>Poales</taxon>
        <taxon>Poaceae</taxon>
        <taxon>PACMAD clade</taxon>
        <taxon>Arundinoideae</taxon>
        <taxon>Arundineae</taxon>
        <taxon>Arundo</taxon>
    </lineage>
</organism>
<feature type="transmembrane region" description="Helical" evidence="1">
    <location>
        <begin position="169"/>
        <end position="189"/>
    </location>
</feature>
<reference evidence="2" key="2">
    <citation type="journal article" date="2015" name="Data Brief">
        <title>Shoot transcriptome of the giant reed, Arundo donax.</title>
        <authorList>
            <person name="Barrero R.A."/>
            <person name="Guerrero F.D."/>
            <person name="Moolhuijzen P."/>
            <person name="Goolsby J.A."/>
            <person name="Tidwell J."/>
            <person name="Bellgard S.E."/>
            <person name="Bellgard M.I."/>
        </authorList>
    </citation>
    <scope>NUCLEOTIDE SEQUENCE</scope>
    <source>
        <tissue evidence="2">Shoot tissue taken approximately 20 cm above the soil surface</tissue>
    </source>
</reference>
<keyword evidence="1" id="KW-0812">Transmembrane</keyword>
<proteinExistence type="predicted"/>
<feature type="transmembrane region" description="Helical" evidence="1">
    <location>
        <begin position="21"/>
        <end position="42"/>
    </location>
</feature>
<feature type="transmembrane region" description="Helical" evidence="1">
    <location>
        <begin position="86"/>
        <end position="102"/>
    </location>
</feature>
<reference evidence="2" key="1">
    <citation type="submission" date="2014-09" db="EMBL/GenBank/DDBJ databases">
        <authorList>
            <person name="Magalhaes I.L.F."/>
            <person name="Oliveira U."/>
            <person name="Santos F.R."/>
            <person name="Vidigal T.H.D.A."/>
            <person name="Brescovit A.D."/>
            <person name="Santos A.J."/>
        </authorList>
    </citation>
    <scope>NUCLEOTIDE SEQUENCE</scope>
    <source>
        <tissue evidence="2">Shoot tissue taken approximately 20 cm above the soil surface</tissue>
    </source>
</reference>
<keyword evidence="1" id="KW-0472">Membrane</keyword>
<dbReference type="AlphaFoldDB" id="A0A0A9E918"/>
<protein>
    <submittedName>
        <fullName evidence="2">Uncharacterized protein</fullName>
    </submittedName>
</protein>
<sequence>MSHYPVWHHFPRCRSLLMPEIISSLVLFLLFELLFLRQLLNIIQRGLILLPRLEVRPLEEEILQELLVLVQLLILAKNFTRQLRRLLLFLVILFLVATGFTLRLLMEQLVVIVVAVAENLLLRLKECLKPLLLLLVVRNHVVLAAPVVLRPELGALLEQVAGVHVLQVQRLLLLGLPLLGFLPLAGLVLRRGRVHRGVLVQDAGVAAADAADHLEQAAVDAA</sequence>
<dbReference type="EMBL" id="GBRH01203485">
    <property type="protein sequence ID" value="JAD94410.1"/>
    <property type="molecule type" value="Transcribed_RNA"/>
</dbReference>
<accession>A0A0A9E918</accession>